<evidence type="ECO:0000313" key="3">
    <source>
        <dbReference type="EMBL" id="KIZ33896.1"/>
    </source>
</evidence>
<sequence>ARDALMPAKAEILRRKLHLLWPKADTFAEFVWSGAFSTTVDGLPLIGQVPGHRHLFAAYGYGGNGITFSYMASAMIGQLIAGQRQAWFDHFAIDRTPVT</sequence>
<dbReference type="PATRIC" id="fig|1076.23.peg.2193"/>
<dbReference type="InterPro" id="IPR036188">
    <property type="entry name" value="FAD/NAD-bd_sf"/>
</dbReference>
<dbReference type="Gene3D" id="3.30.9.10">
    <property type="entry name" value="D-Amino Acid Oxidase, subunit A, domain 2"/>
    <property type="match status" value="1"/>
</dbReference>
<dbReference type="GO" id="GO:0016491">
    <property type="term" value="F:oxidoreductase activity"/>
    <property type="evidence" value="ECO:0007669"/>
    <property type="project" value="UniProtKB-KW"/>
</dbReference>
<organism evidence="3 4">
    <name type="scientific">Rhodopseudomonas palustris</name>
    <dbReference type="NCBI Taxonomy" id="1076"/>
    <lineage>
        <taxon>Bacteria</taxon>
        <taxon>Pseudomonadati</taxon>
        <taxon>Pseudomonadota</taxon>
        <taxon>Alphaproteobacteria</taxon>
        <taxon>Hyphomicrobiales</taxon>
        <taxon>Nitrobacteraceae</taxon>
        <taxon>Rhodopseudomonas</taxon>
    </lineage>
</organism>
<dbReference type="OrthoDB" id="9814969at2"/>
<feature type="domain" description="FAD dependent oxidoreductase" evidence="2">
    <location>
        <begin position="7"/>
        <end position="77"/>
    </location>
</feature>
<dbReference type="RefSeq" id="WP_044418123.1">
    <property type="nucleotide sequence ID" value="NZ_JXXE01000714.1"/>
</dbReference>
<accession>A0A0D7E057</accession>
<dbReference type="GO" id="GO:0016740">
    <property type="term" value="F:transferase activity"/>
    <property type="evidence" value="ECO:0007669"/>
    <property type="project" value="UniProtKB-KW"/>
</dbReference>
<dbReference type="AlphaFoldDB" id="A0A0D7E057"/>
<dbReference type="Gene3D" id="3.50.50.60">
    <property type="entry name" value="FAD/NAD(P)-binding domain"/>
    <property type="match status" value="1"/>
</dbReference>
<comment type="caution">
    <text evidence="3">The sequence shown here is derived from an EMBL/GenBank/DDBJ whole genome shotgun (WGS) entry which is preliminary data.</text>
</comment>
<dbReference type="Proteomes" id="UP000032515">
    <property type="component" value="Unassembled WGS sequence"/>
</dbReference>
<evidence type="ECO:0000256" key="1">
    <source>
        <dbReference type="ARBA" id="ARBA00023002"/>
    </source>
</evidence>
<keyword evidence="3" id="KW-0808">Transferase</keyword>
<feature type="non-terminal residue" evidence="3">
    <location>
        <position position="1"/>
    </location>
</feature>
<keyword evidence="1" id="KW-0560">Oxidoreductase</keyword>
<reference evidence="3 4" key="1">
    <citation type="submission" date="2014-11" db="EMBL/GenBank/DDBJ databases">
        <title>Genomics and ecophysiology of heterotrophic nitrogen fixing bacteria isolated from estuarine surface water.</title>
        <authorList>
            <person name="Bentzon-Tilia M."/>
            <person name="Severin I."/>
            <person name="Hansen L.H."/>
            <person name="Riemann L."/>
        </authorList>
    </citation>
    <scope>NUCLEOTIDE SEQUENCE [LARGE SCALE GENOMIC DNA]</scope>
    <source>
        <strain evidence="3 4">BAL398</strain>
    </source>
</reference>
<protein>
    <submittedName>
        <fullName evidence="3">N-acetylglucosamine-1-phosphate uridyltransferase</fullName>
    </submittedName>
</protein>
<dbReference type="Pfam" id="PF01266">
    <property type="entry name" value="DAO"/>
    <property type="match status" value="1"/>
</dbReference>
<evidence type="ECO:0000259" key="2">
    <source>
        <dbReference type="Pfam" id="PF01266"/>
    </source>
</evidence>
<proteinExistence type="predicted"/>
<gene>
    <name evidence="3" type="ORF">OO17_27760</name>
</gene>
<name>A0A0D7E057_RHOPL</name>
<evidence type="ECO:0000313" key="4">
    <source>
        <dbReference type="Proteomes" id="UP000032515"/>
    </source>
</evidence>
<dbReference type="SUPFAM" id="SSF51971">
    <property type="entry name" value="Nucleotide-binding domain"/>
    <property type="match status" value="1"/>
</dbReference>
<dbReference type="EMBL" id="JXXE01000714">
    <property type="protein sequence ID" value="KIZ33896.1"/>
    <property type="molecule type" value="Genomic_DNA"/>
</dbReference>
<dbReference type="InterPro" id="IPR006076">
    <property type="entry name" value="FAD-dep_OxRdtase"/>
</dbReference>